<dbReference type="Pfam" id="PF00753">
    <property type="entry name" value="Lactamase_B"/>
    <property type="match status" value="1"/>
</dbReference>
<keyword evidence="4" id="KW-1185">Reference proteome</keyword>
<dbReference type="AlphaFoldDB" id="A0A7R7ELX6"/>
<dbReference type="InterPro" id="IPR036866">
    <property type="entry name" value="RibonucZ/Hydroxyglut_hydro"/>
</dbReference>
<gene>
    <name evidence="3" type="ORF">bsdtb5_26000</name>
</gene>
<dbReference type="KEGG" id="ahb:bsdtb5_26000"/>
<dbReference type="RefSeq" id="WP_271712435.1">
    <property type="nucleotide sequence ID" value="NZ_AP024169.1"/>
</dbReference>
<dbReference type="InterPro" id="IPR001279">
    <property type="entry name" value="Metallo-B-lactamas"/>
</dbReference>
<evidence type="ECO:0000313" key="4">
    <source>
        <dbReference type="Proteomes" id="UP000595897"/>
    </source>
</evidence>
<dbReference type="InterPro" id="IPR052159">
    <property type="entry name" value="Competence_DNA_uptake"/>
</dbReference>
<accession>A0A7R7ELX6</accession>
<dbReference type="PANTHER" id="PTHR30619:SF7">
    <property type="entry name" value="BETA-LACTAMASE DOMAIN PROTEIN"/>
    <property type="match status" value="1"/>
</dbReference>
<reference evidence="3 4" key="1">
    <citation type="submission" date="2020-11" db="EMBL/GenBank/DDBJ databases">
        <title>Draft genome sequencing of a Lachnospiraceae strain isolated from anoxic soil subjected to BSD treatment.</title>
        <authorList>
            <person name="Uek A."/>
            <person name="Tonouchi A."/>
        </authorList>
    </citation>
    <scope>NUCLEOTIDE SEQUENCE [LARGE SCALE GENOMIC DNA]</scope>
    <source>
        <strain evidence="3 4">TB5</strain>
    </source>
</reference>
<dbReference type="SMART" id="SM00849">
    <property type="entry name" value="Lactamase_B"/>
    <property type="match status" value="1"/>
</dbReference>
<keyword evidence="1" id="KW-1133">Transmembrane helix</keyword>
<protein>
    <recommendedName>
        <fullName evidence="2">Metallo-beta-lactamase domain-containing protein</fullName>
    </recommendedName>
</protein>
<feature type="domain" description="Metallo-beta-lactamase" evidence="2">
    <location>
        <begin position="98"/>
        <end position="295"/>
    </location>
</feature>
<evidence type="ECO:0000313" key="3">
    <source>
        <dbReference type="EMBL" id="BCN31305.1"/>
    </source>
</evidence>
<dbReference type="Gene3D" id="3.60.15.10">
    <property type="entry name" value="Ribonuclease Z/Hydroxyacylglutathione hydrolase-like"/>
    <property type="match status" value="1"/>
</dbReference>
<dbReference type="PANTHER" id="PTHR30619">
    <property type="entry name" value="DNA INTERNALIZATION/COMPETENCE PROTEIN COMEC/REC2"/>
    <property type="match status" value="1"/>
</dbReference>
<dbReference type="SUPFAM" id="SSF56281">
    <property type="entry name" value="Metallo-hydrolase/oxidoreductase"/>
    <property type="match status" value="1"/>
</dbReference>
<evidence type="ECO:0000259" key="2">
    <source>
        <dbReference type="SMART" id="SM00849"/>
    </source>
</evidence>
<sequence length="349" mass="39662">MKIFKSKKKKSYLRNIRQKKNKITSYIIRILIILAIFLSPVFYDSTKGNTDFLKTLNTYIYNINKNFGTIVNDIVTNFLPPDENISSNLTVHFIDVGQGDAELIQVNGKNFLIDTGGPEYRENLLNYLDSLNIKKIDVFLITHPHADHMGSAQSILERYRVDKVYMTNYVHTTELYKNFLLTVKEKGIKVIQARRGVTIDLGENADVKILAPDRKYTNMNSSSAVVKLVYGKTSFLFAGDATKETEKDILENEENNLRYLKVDVYKVAHHGSDTSSGSDFLNAIRPELSIVTVGKDNIYKLPNKAVVKRLKKINSIILTTRDNGTIKVFSDGKNISYQLKNGSIVKLYK</sequence>
<keyword evidence="1" id="KW-0472">Membrane</keyword>
<name>A0A7R7ELX6_9FIRM</name>
<dbReference type="CDD" id="cd07731">
    <property type="entry name" value="ComA-like_MBL-fold"/>
    <property type="match status" value="1"/>
</dbReference>
<organism evidence="3 4">
    <name type="scientific">Anaeromicropila herbilytica</name>
    <dbReference type="NCBI Taxonomy" id="2785025"/>
    <lineage>
        <taxon>Bacteria</taxon>
        <taxon>Bacillati</taxon>
        <taxon>Bacillota</taxon>
        <taxon>Clostridia</taxon>
        <taxon>Lachnospirales</taxon>
        <taxon>Lachnospiraceae</taxon>
        <taxon>Anaeromicropila</taxon>
    </lineage>
</organism>
<dbReference type="InterPro" id="IPR035681">
    <property type="entry name" value="ComA-like_MBL"/>
</dbReference>
<dbReference type="Proteomes" id="UP000595897">
    <property type="component" value="Chromosome"/>
</dbReference>
<evidence type="ECO:0000256" key="1">
    <source>
        <dbReference type="SAM" id="Phobius"/>
    </source>
</evidence>
<proteinExistence type="predicted"/>
<feature type="transmembrane region" description="Helical" evidence="1">
    <location>
        <begin position="23"/>
        <end position="43"/>
    </location>
</feature>
<keyword evidence="1" id="KW-0812">Transmembrane</keyword>
<dbReference type="EMBL" id="AP024169">
    <property type="protein sequence ID" value="BCN31305.1"/>
    <property type="molecule type" value="Genomic_DNA"/>
</dbReference>